<dbReference type="InterPro" id="IPR023214">
    <property type="entry name" value="HAD_sf"/>
</dbReference>
<dbReference type="Gene3D" id="3.40.50.1000">
    <property type="entry name" value="HAD superfamily/HAD-like"/>
    <property type="match status" value="1"/>
</dbReference>
<gene>
    <name evidence="1" type="ORF">PR1_2</name>
</gene>
<reference evidence="1 2" key="1">
    <citation type="submission" date="2016-12" db="EMBL/GenBank/DDBJ databases">
        <title>Providencia rettgeri phage vB-PreS_PR1 - a deep-branching member of the T5-like siphoviruses.</title>
        <authorList>
            <person name="Oliveira H."/>
            <person name="Pinto G."/>
            <person name="Hendrix H."/>
            <person name="Noben J.-P."/>
            <person name="Gawor J."/>
            <person name="Lobocka M."/>
            <person name="Lavigne R."/>
            <person name="Azeredo J."/>
        </authorList>
    </citation>
    <scope>NUCLEOTIDE SEQUENCE [LARGE SCALE GENOMIC DNA]</scope>
</reference>
<dbReference type="Proteomes" id="UP000222417">
    <property type="component" value="Segment"/>
</dbReference>
<protein>
    <submittedName>
        <fullName evidence="1">Deoxynucleoside-5'-monophosphatase</fullName>
    </submittedName>
</protein>
<name>A0A1S6KUX4_9CAUD</name>
<accession>A0A1S6KUX4</accession>
<dbReference type="InterPro" id="IPR036412">
    <property type="entry name" value="HAD-like_sf"/>
</dbReference>
<keyword evidence="2" id="KW-1185">Reference proteome</keyword>
<dbReference type="SUPFAM" id="SSF56784">
    <property type="entry name" value="HAD-like"/>
    <property type="match status" value="1"/>
</dbReference>
<dbReference type="EMBL" id="KY363465">
    <property type="protein sequence ID" value="AQT25243.1"/>
    <property type="molecule type" value="Genomic_DNA"/>
</dbReference>
<dbReference type="OrthoDB" id="16960at10239"/>
<evidence type="ECO:0000313" key="2">
    <source>
        <dbReference type="Proteomes" id="UP000222417"/>
    </source>
</evidence>
<organism evidence="1 2">
    <name type="scientific">Providencia phage vB_PreS_PR1</name>
    <dbReference type="NCBI Taxonomy" id="1931407"/>
    <lineage>
        <taxon>Viruses</taxon>
        <taxon>Duplodnaviria</taxon>
        <taxon>Heunggongvirae</taxon>
        <taxon>Uroviricota</taxon>
        <taxon>Caudoviricetes</taxon>
        <taxon>Demerecviridae</taxon>
        <taxon>Priunavirus</taxon>
        <taxon>Priunavirus PR1</taxon>
    </lineage>
</organism>
<evidence type="ECO:0000313" key="1">
    <source>
        <dbReference type="EMBL" id="AQT25243.1"/>
    </source>
</evidence>
<sequence length="238" mass="27370">MQQTRVFNDIKFLNIFDLDGTVINSFHRVRPYLDEATGNLDLTGYIQNACTHELVQADTLLPLAAVMKENINKGDTHNIIVTARTMYKSDYYYLRKQGLITNKPQAASIMSRTTLARYFALEDIKDVYYSRDAEYKRKYFEILQAMYPNAVITVYDDHQGVLSVAREMGFQVVDATLVNDVLNVGYRMAGEQFIDQVMEELHDPEALAEHIETAWCSYTQEERDYLSSKFNKLVAISA</sequence>
<proteinExistence type="predicted"/>